<sequence>DFKKMKTAFYICLLLAGLHAFAYDQLTANHHNGHDPNKHKDHIYRVEAVACLKLVPNNADFAFKFLNEVALEAPNKNIFFSPVSISIAFAMLALGARSVTKTQILEGLAFNLTEIQEKEIHEGFHNLMHMLSHPENGVQLNMGNAIFLTEKLKPLKKFLDEAKPLYQLDVLASDFSNPIEAEKEINDYIEKKTQGKITNLVKEMDPQTVMLLASFVFFRGNWEQPFDPENTEEREFFVDAETTVKVPMMYQLGTFDFYFDKELPCTVVRLHYNGSATAFLVLPAKGKMKQLEQTLAKERVQEWSDHLLQREIRLYFPKFSISGSYEITSILSKMGIVDVFTNQADLSGITGVPDLKVSKVVHKAALDVDERGTEAAAATAAKIKTLSLPPTIEFNRPFLMLIFDRDTNSTLFIGKIVNPTTTSRSEI</sequence>
<proteinExistence type="inferred from homology"/>
<keyword evidence="4" id="KW-0722">Serine protease inhibitor</keyword>
<evidence type="ECO:0000256" key="2">
    <source>
        <dbReference type="ARBA" id="ARBA00022690"/>
    </source>
</evidence>
<evidence type="ECO:0000313" key="9">
    <source>
        <dbReference type="EMBL" id="OXB68012.1"/>
    </source>
</evidence>
<dbReference type="OrthoDB" id="671595at2759"/>
<dbReference type="InterPro" id="IPR042178">
    <property type="entry name" value="Serpin_sf_1"/>
</dbReference>
<dbReference type="FunFam" id="2.30.39.10:FF:000003">
    <property type="entry name" value="alpha-1-antitrypsin isoform X1"/>
    <property type="match status" value="1"/>
</dbReference>
<feature type="chain" id="PRO_5012895253" description="Serpin domain-containing protein" evidence="7">
    <location>
        <begin position="21"/>
        <end position="427"/>
    </location>
</feature>
<dbReference type="Gene3D" id="2.10.310.10">
    <property type="entry name" value="Serpins superfamily"/>
    <property type="match status" value="1"/>
</dbReference>
<keyword evidence="2" id="KW-0646">Protease inhibitor</keyword>
<evidence type="ECO:0000256" key="5">
    <source>
        <dbReference type="ARBA" id="ARBA00023180"/>
    </source>
</evidence>
<comment type="similarity">
    <text evidence="1 6">Belongs to the serpin family.</text>
</comment>
<feature type="signal peptide" evidence="7">
    <location>
        <begin position="1"/>
        <end position="20"/>
    </location>
</feature>
<keyword evidence="10" id="KW-1185">Reference proteome</keyword>
<evidence type="ECO:0000256" key="7">
    <source>
        <dbReference type="SAM" id="SignalP"/>
    </source>
</evidence>
<dbReference type="FunFam" id="3.30.497.10:FF:000001">
    <property type="entry name" value="Serine protease inhibitor"/>
    <property type="match status" value="1"/>
</dbReference>
<accession>A0A226NKQ1</accession>
<dbReference type="GO" id="GO:0005615">
    <property type="term" value="C:extracellular space"/>
    <property type="evidence" value="ECO:0007669"/>
    <property type="project" value="InterPro"/>
</dbReference>
<dbReference type="Gene3D" id="3.30.497.10">
    <property type="entry name" value="Antithrombin, subunit I, domain 2"/>
    <property type="match status" value="1"/>
</dbReference>
<dbReference type="PANTHER" id="PTHR11461">
    <property type="entry name" value="SERINE PROTEASE INHIBITOR, SERPIN"/>
    <property type="match status" value="1"/>
</dbReference>
<organism evidence="9 10">
    <name type="scientific">Callipepla squamata</name>
    <name type="common">Scaled quail</name>
    <dbReference type="NCBI Taxonomy" id="9009"/>
    <lineage>
        <taxon>Eukaryota</taxon>
        <taxon>Metazoa</taxon>
        <taxon>Chordata</taxon>
        <taxon>Craniata</taxon>
        <taxon>Vertebrata</taxon>
        <taxon>Euteleostomi</taxon>
        <taxon>Archelosauria</taxon>
        <taxon>Archosauria</taxon>
        <taxon>Dinosauria</taxon>
        <taxon>Saurischia</taxon>
        <taxon>Theropoda</taxon>
        <taxon>Coelurosauria</taxon>
        <taxon>Aves</taxon>
        <taxon>Neognathae</taxon>
        <taxon>Galloanserae</taxon>
        <taxon>Galliformes</taxon>
        <taxon>Odontophoridae</taxon>
        <taxon>Callipepla</taxon>
    </lineage>
</organism>
<evidence type="ECO:0000256" key="1">
    <source>
        <dbReference type="ARBA" id="ARBA00009500"/>
    </source>
</evidence>
<dbReference type="InterPro" id="IPR036186">
    <property type="entry name" value="Serpin_sf"/>
</dbReference>
<dbReference type="Proteomes" id="UP000198323">
    <property type="component" value="Unassembled WGS sequence"/>
</dbReference>
<reference evidence="9 10" key="1">
    <citation type="submission" date="2016-07" db="EMBL/GenBank/DDBJ databases">
        <title>Disparate Historic Effective Population Sizes Predicted by Modern Levels of Genome Diversity for the Scaled Quail (Callipepla squamata) and the Northern Bobwhite (Colinus virginianus): Inferences from First and Second Generation Draft Genome Assemblies for Sympatric New World Quail.</title>
        <authorList>
            <person name="Oldeschulte D.L."/>
            <person name="Halley Y.A."/>
            <person name="Bhattarai E.K."/>
            <person name="Brashear W.A."/>
            <person name="Hill J."/>
            <person name="Metz R.P."/>
            <person name="Johnson C.D."/>
            <person name="Rollins D."/>
            <person name="Peterson M.J."/>
            <person name="Bickhart D.M."/>
            <person name="Decker J.E."/>
            <person name="Seabury C.M."/>
        </authorList>
    </citation>
    <scope>NUCLEOTIDE SEQUENCE [LARGE SCALE GENOMIC DNA]</scope>
    <source>
        <strain evidence="9 10">Texas</strain>
        <tissue evidence="9">Leg muscle</tissue>
    </source>
</reference>
<gene>
    <name evidence="9" type="ORF">ASZ78_014697</name>
</gene>
<name>A0A226NKQ1_CALSU</name>
<dbReference type="PANTHER" id="PTHR11461:SF165">
    <property type="entry name" value="ALPHA-1-ANTITRYPSIN"/>
    <property type="match status" value="1"/>
</dbReference>
<dbReference type="InterPro" id="IPR000215">
    <property type="entry name" value="Serpin_fam"/>
</dbReference>
<protein>
    <recommendedName>
        <fullName evidence="8">Serpin domain-containing protein</fullName>
    </recommendedName>
</protein>
<keyword evidence="3 7" id="KW-0732">Signal</keyword>
<dbReference type="InterPro" id="IPR023796">
    <property type="entry name" value="Serpin_dom"/>
</dbReference>
<dbReference type="EMBL" id="MCFN01000025">
    <property type="protein sequence ID" value="OXB68012.1"/>
    <property type="molecule type" value="Genomic_DNA"/>
</dbReference>
<dbReference type="SUPFAM" id="SSF56574">
    <property type="entry name" value="Serpins"/>
    <property type="match status" value="1"/>
</dbReference>
<dbReference type="SMART" id="SM00093">
    <property type="entry name" value="SERPIN"/>
    <property type="match status" value="1"/>
</dbReference>
<dbReference type="Gene3D" id="2.30.39.10">
    <property type="entry name" value="Alpha-1-antitrypsin, domain 1"/>
    <property type="match status" value="1"/>
</dbReference>
<dbReference type="Pfam" id="PF00079">
    <property type="entry name" value="Serpin"/>
    <property type="match status" value="1"/>
</dbReference>
<evidence type="ECO:0000256" key="4">
    <source>
        <dbReference type="ARBA" id="ARBA00022900"/>
    </source>
</evidence>
<feature type="non-terminal residue" evidence="9">
    <location>
        <position position="1"/>
    </location>
</feature>
<evidence type="ECO:0000313" key="10">
    <source>
        <dbReference type="Proteomes" id="UP000198323"/>
    </source>
</evidence>
<dbReference type="STRING" id="9009.A0A226NKQ1"/>
<keyword evidence="5" id="KW-0325">Glycoprotein</keyword>
<evidence type="ECO:0000259" key="8">
    <source>
        <dbReference type="SMART" id="SM00093"/>
    </source>
</evidence>
<dbReference type="CDD" id="cd19548">
    <property type="entry name" value="serpinA_A1AT-like"/>
    <property type="match status" value="1"/>
</dbReference>
<dbReference type="AlphaFoldDB" id="A0A226NKQ1"/>
<dbReference type="InterPro" id="IPR023795">
    <property type="entry name" value="Serpin_CS"/>
</dbReference>
<evidence type="ECO:0000256" key="3">
    <source>
        <dbReference type="ARBA" id="ARBA00022729"/>
    </source>
</evidence>
<evidence type="ECO:0000256" key="6">
    <source>
        <dbReference type="RuleBase" id="RU000411"/>
    </source>
</evidence>
<dbReference type="InterPro" id="IPR042185">
    <property type="entry name" value="Serpin_sf_2"/>
</dbReference>
<comment type="caution">
    <text evidence="9">The sequence shown here is derived from an EMBL/GenBank/DDBJ whole genome shotgun (WGS) entry which is preliminary data.</text>
</comment>
<dbReference type="PROSITE" id="PS00284">
    <property type="entry name" value="SERPIN"/>
    <property type="match status" value="1"/>
</dbReference>
<dbReference type="GO" id="GO:0004867">
    <property type="term" value="F:serine-type endopeptidase inhibitor activity"/>
    <property type="evidence" value="ECO:0007669"/>
    <property type="project" value="UniProtKB-KW"/>
</dbReference>
<feature type="domain" description="Serpin" evidence="8">
    <location>
        <begin position="63"/>
        <end position="419"/>
    </location>
</feature>
<dbReference type="FunFam" id="2.10.310.10:FF:000001">
    <property type="entry name" value="Serpin family A member 1"/>
    <property type="match status" value="1"/>
</dbReference>